<feature type="non-terminal residue" evidence="1">
    <location>
        <position position="1"/>
    </location>
</feature>
<dbReference type="OrthoDB" id="2158839at2759"/>
<organism evidence="1 2">
    <name type="scientific">Fomitopsis schrenkii</name>
    <name type="common">Brown rot fungus</name>
    <dbReference type="NCBI Taxonomy" id="2126942"/>
    <lineage>
        <taxon>Eukaryota</taxon>
        <taxon>Fungi</taxon>
        <taxon>Dikarya</taxon>
        <taxon>Basidiomycota</taxon>
        <taxon>Agaricomycotina</taxon>
        <taxon>Agaricomycetes</taxon>
        <taxon>Polyporales</taxon>
        <taxon>Fomitopsis</taxon>
    </lineage>
</organism>
<reference evidence="1 2" key="1">
    <citation type="journal article" date="2012" name="Science">
        <title>The Paleozoic origin of enzymatic lignin decomposition reconstructed from 31 fungal genomes.</title>
        <authorList>
            <person name="Floudas D."/>
            <person name="Binder M."/>
            <person name="Riley R."/>
            <person name="Barry K."/>
            <person name="Blanchette R.A."/>
            <person name="Henrissat B."/>
            <person name="Martinez A.T."/>
            <person name="Otillar R."/>
            <person name="Spatafora J.W."/>
            <person name="Yadav J.S."/>
            <person name="Aerts A."/>
            <person name="Benoit I."/>
            <person name="Boyd A."/>
            <person name="Carlson A."/>
            <person name="Copeland A."/>
            <person name="Coutinho P.M."/>
            <person name="de Vries R.P."/>
            <person name="Ferreira P."/>
            <person name="Findley K."/>
            <person name="Foster B."/>
            <person name="Gaskell J."/>
            <person name="Glotzer D."/>
            <person name="Gorecki P."/>
            <person name="Heitman J."/>
            <person name="Hesse C."/>
            <person name="Hori C."/>
            <person name="Igarashi K."/>
            <person name="Jurgens J.A."/>
            <person name="Kallen N."/>
            <person name="Kersten P."/>
            <person name="Kohler A."/>
            <person name="Kuees U."/>
            <person name="Kumar T.K.A."/>
            <person name="Kuo A."/>
            <person name="LaButti K."/>
            <person name="Larrondo L.F."/>
            <person name="Lindquist E."/>
            <person name="Ling A."/>
            <person name="Lombard V."/>
            <person name="Lucas S."/>
            <person name="Lundell T."/>
            <person name="Martin R."/>
            <person name="McLaughlin D.J."/>
            <person name="Morgenstern I."/>
            <person name="Morin E."/>
            <person name="Murat C."/>
            <person name="Nagy L.G."/>
            <person name="Nolan M."/>
            <person name="Ohm R.A."/>
            <person name="Patyshakuliyeva A."/>
            <person name="Rokas A."/>
            <person name="Ruiz-Duenas F.J."/>
            <person name="Sabat G."/>
            <person name="Salamov A."/>
            <person name="Samejima M."/>
            <person name="Schmutz J."/>
            <person name="Slot J.C."/>
            <person name="St John F."/>
            <person name="Stenlid J."/>
            <person name="Sun H."/>
            <person name="Sun S."/>
            <person name="Syed K."/>
            <person name="Tsang A."/>
            <person name="Wiebenga A."/>
            <person name="Young D."/>
            <person name="Pisabarro A."/>
            <person name="Eastwood D.C."/>
            <person name="Martin F."/>
            <person name="Cullen D."/>
            <person name="Grigoriev I.V."/>
            <person name="Hibbett D.S."/>
        </authorList>
    </citation>
    <scope>NUCLEOTIDE SEQUENCE</scope>
    <source>
        <strain evidence="2">FP-58527</strain>
    </source>
</reference>
<dbReference type="EMBL" id="KE504227">
    <property type="protein sequence ID" value="EPS94629.1"/>
    <property type="molecule type" value="Genomic_DNA"/>
</dbReference>
<dbReference type="AlphaFoldDB" id="S8F6V6"/>
<protein>
    <submittedName>
        <fullName evidence="1">Uncharacterized protein</fullName>
    </submittedName>
</protein>
<gene>
    <name evidence="1" type="ORF">FOMPIDRAFT_1134021</name>
</gene>
<evidence type="ECO:0000313" key="2">
    <source>
        <dbReference type="Proteomes" id="UP000015241"/>
    </source>
</evidence>
<accession>S8F6V6</accession>
<sequence>NLVLIDNGRTLCCDWQRLDGCNSHLHDSRHLCSGCGQSTHGAQNCPRAEAAERC</sequence>
<proteinExistence type="predicted"/>
<dbReference type="Proteomes" id="UP000015241">
    <property type="component" value="Unassembled WGS sequence"/>
</dbReference>
<dbReference type="HOGENOM" id="CLU_3055939_0_0_1"/>
<dbReference type="eggNOG" id="ENOG502SXYK">
    <property type="taxonomic scope" value="Eukaryota"/>
</dbReference>
<evidence type="ECO:0000313" key="1">
    <source>
        <dbReference type="EMBL" id="EPS94629.1"/>
    </source>
</evidence>
<keyword evidence="2" id="KW-1185">Reference proteome</keyword>
<dbReference type="InParanoid" id="S8F6V6"/>
<name>S8F6V6_FOMSC</name>